<feature type="compositionally biased region" description="Low complexity" evidence="1">
    <location>
        <begin position="54"/>
        <end position="71"/>
    </location>
</feature>
<organism evidence="3 5">
    <name type="scientific">Rotaria magnacalcarata</name>
    <dbReference type="NCBI Taxonomy" id="392030"/>
    <lineage>
        <taxon>Eukaryota</taxon>
        <taxon>Metazoa</taxon>
        <taxon>Spiralia</taxon>
        <taxon>Gnathifera</taxon>
        <taxon>Rotifera</taxon>
        <taxon>Eurotatoria</taxon>
        <taxon>Bdelloidea</taxon>
        <taxon>Philodinida</taxon>
        <taxon>Philodinidae</taxon>
        <taxon>Rotaria</taxon>
    </lineage>
</organism>
<name>A0A8S3FV39_9BILA</name>
<feature type="region of interest" description="Disordered" evidence="1">
    <location>
        <begin position="41"/>
        <end position="75"/>
    </location>
</feature>
<feature type="domain" description="RSE1/DDB1/CPSF1 second beta-propeller" evidence="2">
    <location>
        <begin position="90"/>
        <end position="142"/>
    </location>
</feature>
<sequence length="143" mass="16598">ARIDEDLILYEAFPYQNLPDECLKLRFHRVTCNALMRTKKSSAKKNAAKRQKDAVQLQQQQIQAKQNATSQEPLPVQTDLIDDEMNEYQRMLLRPFNDVADHSGIFICGTHPYWLIWSKGNLRAFPMNIDGPIKTFAEFNNNN</sequence>
<dbReference type="Proteomes" id="UP000681720">
    <property type="component" value="Unassembled WGS sequence"/>
</dbReference>
<feature type="non-terminal residue" evidence="3">
    <location>
        <position position="1"/>
    </location>
</feature>
<evidence type="ECO:0000313" key="3">
    <source>
        <dbReference type="EMBL" id="CAF5140020.1"/>
    </source>
</evidence>
<dbReference type="EMBL" id="CAJOBJ010354622">
    <property type="protein sequence ID" value="CAF5212527.1"/>
    <property type="molecule type" value="Genomic_DNA"/>
</dbReference>
<dbReference type="Pfam" id="PF23726">
    <property type="entry name" value="Beta-prop_RSE1_2nd"/>
    <property type="match status" value="1"/>
</dbReference>
<dbReference type="AlphaFoldDB" id="A0A8S3FV39"/>
<dbReference type="InterPro" id="IPR058543">
    <property type="entry name" value="Beta-prop_RSE1/DDB1/CPSF1_2nd"/>
</dbReference>
<accession>A0A8S3FV39</accession>
<feature type="non-terminal residue" evidence="3">
    <location>
        <position position="143"/>
    </location>
</feature>
<evidence type="ECO:0000256" key="1">
    <source>
        <dbReference type="SAM" id="MobiDB-lite"/>
    </source>
</evidence>
<dbReference type="Proteomes" id="UP000681967">
    <property type="component" value="Unassembled WGS sequence"/>
</dbReference>
<evidence type="ECO:0000313" key="5">
    <source>
        <dbReference type="Proteomes" id="UP000681967"/>
    </source>
</evidence>
<evidence type="ECO:0000259" key="2">
    <source>
        <dbReference type="Pfam" id="PF23726"/>
    </source>
</evidence>
<proteinExistence type="predicted"/>
<gene>
    <name evidence="3" type="ORF">BYL167_LOCUS70010</name>
    <name evidence="4" type="ORF">GIL414_LOCUS80324</name>
</gene>
<dbReference type="EMBL" id="CAJOBH010251711">
    <property type="protein sequence ID" value="CAF5140020.1"/>
    <property type="molecule type" value="Genomic_DNA"/>
</dbReference>
<protein>
    <recommendedName>
        <fullName evidence="2">RSE1/DDB1/CPSF1 second beta-propeller domain-containing protein</fullName>
    </recommendedName>
</protein>
<reference evidence="3" key="1">
    <citation type="submission" date="2021-02" db="EMBL/GenBank/DDBJ databases">
        <authorList>
            <person name="Nowell W R."/>
        </authorList>
    </citation>
    <scope>NUCLEOTIDE SEQUENCE</scope>
</reference>
<evidence type="ECO:0000313" key="4">
    <source>
        <dbReference type="EMBL" id="CAF5212527.1"/>
    </source>
</evidence>
<comment type="caution">
    <text evidence="3">The sequence shown here is derived from an EMBL/GenBank/DDBJ whole genome shotgun (WGS) entry which is preliminary data.</text>
</comment>